<dbReference type="InterPro" id="IPR011335">
    <property type="entry name" value="Restrct_endonuc-II-like"/>
</dbReference>
<keyword evidence="2" id="KW-0255">Endonuclease</keyword>
<dbReference type="InterPro" id="IPR008538">
    <property type="entry name" value="Uma2"/>
</dbReference>
<evidence type="ECO:0000313" key="3">
    <source>
        <dbReference type="Proteomes" id="UP000598146"/>
    </source>
</evidence>
<comment type="caution">
    <text evidence="2">The sequence shown here is derived from an EMBL/GenBank/DDBJ whole genome shotgun (WGS) entry which is preliminary data.</text>
</comment>
<keyword evidence="3" id="KW-1185">Reference proteome</keyword>
<evidence type="ECO:0000313" key="2">
    <source>
        <dbReference type="EMBL" id="MBG0561058.1"/>
    </source>
</evidence>
<dbReference type="Pfam" id="PF05685">
    <property type="entry name" value="Uma2"/>
    <property type="match status" value="1"/>
</dbReference>
<reference evidence="2" key="1">
    <citation type="submission" date="2020-11" db="EMBL/GenBank/DDBJ databases">
        <title>Isolation and identification of active actinomycetes.</title>
        <authorList>
            <person name="Sun X."/>
        </authorList>
    </citation>
    <scope>NUCLEOTIDE SEQUENCE</scope>
    <source>
        <strain evidence="2">NEAU-A11</strain>
    </source>
</reference>
<dbReference type="PANTHER" id="PTHR35400">
    <property type="entry name" value="SLR1083 PROTEIN"/>
    <property type="match status" value="1"/>
</dbReference>
<evidence type="ECO:0000259" key="1">
    <source>
        <dbReference type="Pfam" id="PF05685"/>
    </source>
</evidence>
<dbReference type="Proteomes" id="UP000598146">
    <property type="component" value="Unassembled WGS sequence"/>
</dbReference>
<dbReference type="GO" id="GO:0004519">
    <property type="term" value="F:endonuclease activity"/>
    <property type="evidence" value="ECO:0007669"/>
    <property type="project" value="UniProtKB-KW"/>
</dbReference>
<dbReference type="InterPro" id="IPR012296">
    <property type="entry name" value="Nuclease_put_TT1808"/>
</dbReference>
<gene>
    <name evidence="2" type="ORF">I4J89_06240</name>
</gene>
<feature type="domain" description="Putative restriction endonuclease" evidence="1">
    <location>
        <begin position="24"/>
        <end position="189"/>
    </location>
</feature>
<proteinExistence type="predicted"/>
<dbReference type="AlphaFoldDB" id="A0A931FV88"/>
<dbReference type="CDD" id="cd06260">
    <property type="entry name" value="DUF820-like"/>
    <property type="match status" value="1"/>
</dbReference>
<dbReference type="EMBL" id="JADQTO010000003">
    <property type="protein sequence ID" value="MBG0561058.1"/>
    <property type="molecule type" value="Genomic_DNA"/>
</dbReference>
<keyword evidence="2" id="KW-0540">Nuclease</keyword>
<dbReference type="SUPFAM" id="SSF52980">
    <property type="entry name" value="Restriction endonuclease-like"/>
    <property type="match status" value="1"/>
</dbReference>
<protein>
    <submittedName>
        <fullName evidence="2">Uma2 family endonuclease</fullName>
    </submittedName>
</protein>
<keyword evidence="2" id="KW-0378">Hydrolase</keyword>
<dbReference type="PANTHER" id="PTHR35400:SF3">
    <property type="entry name" value="SLL1072 PROTEIN"/>
    <property type="match status" value="1"/>
</dbReference>
<organism evidence="2 3">
    <name type="scientific">Actinoplanes aureus</name>
    <dbReference type="NCBI Taxonomy" id="2792083"/>
    <lineage>
        <taxon>Bacteria</taxon>
        <taxon>Bacillati</taxon>
        <taxon>Actinomycetota</taxon>
        <taxon>Actinomycetes</taxon>
        <taxon>Micromonosporales</taxon>
        <taxon>Micromonosporaceae</taxon>
        <taxon>Actinoplanes</taxon>
    </lineage>
</organism>
<accession>A0A931FV88</accession>
<dbReference type="Gene3D" id="3.90.1570.10">
    <property type="entry name" value="tt1808, chain A"/>
    <property type="match status" value="1"/>
</dbReference>
<sequence length="196" mass="21879">MSPCDTRTMSSKKLLDRGGPWTEEEFLALEETSTRIELIDGSLLVSPAPHRRHQDISARLWLSVFASAEATGLQARQAVNVRLGPRTIVIPDLVVESAREGGIVEDASNVLLACEITSPSNAATDRFGKMHFYADARIPWYLLVEPDFDGYKSVTLRLFRLAEKKYVPHKIAEPGETLTSDKPFPFSISTDDLRVY</sequence>
<name>A0A931FV88_9ACTN</name>